<dbReference type="Proteomes" id="UP000264006">
    <property type="component" value="Chromosome"/>
</dbReference>
<dbReference type="InterPro" id="IPR012334">
    <property type="entry name" value="Pectin_lyas_fold"/>
</dbReference>
<keyword evidence="3" id="KW-0732">Signal</keyword>
<sequence>MGVTTTHDPARRSGRWSTLPVIGLVCALFLTAAPALAQDRPLEVVRHAGPSRTHTAAEVSRATHGDGSDAVVLARADAYADALAAAPLAAALDAPVLLTGPEALDDAAVEEIQRLGATTALLVGELSATVAGEALDAGITTVRRIRADDGWATLAAVAVEVATTTDATHGLLVEGANDDPQRGWPDALSASGWAAALGVPIFLTTNDALPAATAEAITASGVRTLTVIGGTAAVSDTVLASADALVDGEVDRVAGDSRYDTAIAVARRQLDEQGYTSSIWIASGRGWPDALVAGPAVARAGGVLLLSDPSSLRHSPQTASFVDSQRGFASTAHLVGGTAALSEEVQESIRTGHIPAGEDIPSSPSTAIDGIDMPPAVAARNPAPPIEGALPWSDPATWGGRLPAAGDTVTIPADRAVLLDVQPPVLRGIQVDGTLAVADVDMTIEVDWIVVEGRLAIGTEESPLTRRVDVVLHPREGDEIAGAGFGPIAVQGGTLDIHGHTPDHPWTRLARTAVAGSTRLELQDAPGWAVGDRVVLAATGLDPDEAEERTVVAVSGRTIELDQPLSSTHWGQTDELAGAAVAQHGEVGNLSRNVRIRSADAARATGQGGHVMVFSGSVLHVSGAEFAGLGQSGRLARYPIHFHMMGSASGSYVRGASIHHSFNRCLTIHGSNHVEVRDTVGYETQGHCYFFEDGVEVGNALWCNLGLSTRRPEDGQRILETDDTPATFWVTNPANHLVENAAAGSEGHGFWYDLPAAPTGLSAGVDMDIRQLPFGTFRDNVAHTSGGNGWKRGIGVFVEDYEPPAPAVFEGTVAWKNRSFGMWSEGVETQGAVFAENDIAFLGLDSVLRDSVVVGATSNGGDRTWRQTGVGFYHSASRIEDVTFVNFAERDHPWQHPGAAMEFIAHNNNQVSSVVGARFVNAHPLRVVQQPDDDGSVDDRSAAVRDVDGSISGAPALLSSDHPLMRDAACTWRADLRAHACPASYERIWTLVRDLDGRSLDGAWLTRADGVDGAMDTDDEPERGHIDLLIDRAYRLRTGASTSDHLEIVVSGIVEGHLDLTIPWPHPEAHVYDGWGRWQEVPAVGSLGSASDVGYVFDRAAGLLHVRHTLDDIAEKGTWQRLELCAEAFCGNSSPG</sequence>
<dbReference type="PANTHER" id="PTHR46769:SF2">
    <property type="entry name" value="FIBROCYSTIN-L ISOFORM 2 PRECURSOR-RELATED"/>
    <property type="match status" value="1"/>
</dbReference>
<dbReference type="InterPro" id="IPR019316">
    <property type="entry name" value="G8_domain"/>
</dbReference>
<evidence type="ECO:0000256" key="4">
    <source>
        <dbReference type="ARBA" id="ARBA00023180"/>
    </source>
</evidence>
<evidence type="ECO:0000256" key="2">
    <source>
        <dbReference type="ARBA" id="ARBA00022475"/>
    </source>
</evidence>
<keyword evidence="2" id="KW-0472">Membrane</keyword>
<evidence type="ECO:0000256" key="1">
    <source>
        <dbReference type="ARBA" id="ARBA00004236"/>
    </source>
</evidence>
<feature type="domain" description="G8" evidence="5">
    <location>
        <begin position="396"/>
        <end position="511"/>
    </location>
</feature>
<dbReference type="Gene3D" id="3.40.50.12090">
    <property type="match status" value="1"/>
</dbReference>
<organism evidence="6 7">
    <name type="scientific">Euzebya pacifica</name>
    <dbReference type="NCBI Taxonomy" id="1608957"/>
    <lineage>
        <taxon>Bacteria</taxon>
        <taxon>Bacillati</taxon>
        <taxon>Actinomycetota</taxon>
        <taxon>Nitriliruptoria</taxon>
        <taxon>Euzebyales</taxon>
    </lineage>
</organism>
<reference evidence="6 7" key="1">
    <citation type="submission" date="2018-09" db="EMBL/GenBank/DDBJ databases">
        <title>Complete genome sequence of Euzebya sp. DY32-46 isolated from seawater of Pacific Ocean.</title>
        <authorList>
            <person name="Xu L."/>
            <person name="Wu Y.-H."/>
            <person name="Xu X.-W."/>
        </authorList>
    </citation>
    <scope>NUCLEOTIDE SEQUENCE [LARGE SCALE GENOMIC DNA]</scope>
    <source>
        <strain evidence="6 7">DY32-46</strain>
    </source>
</reference>
<evidence type="ECO:0000313" key="7">
    <source>
        <dbReference type="Proteomes" id="UP000264006"/>
    </source>
</evidence>
<keyword evidence="7" id="KW-1185">Reference proteome</keyword>
<dbReference type="InterPro" id="IPR052387">
    <property type="entry name" value="Fibrocystin"/>
</dbReference>
<dbReference type="SMART" id="SM01225">
    <property type="entry name" value="G8"/>
    <property type="match status" value="1"/>
</dbReference>
<dbReference type="Pfam" id="PF24606">
    <property type="entry name" value="CEMIP_beta-hel"/>
    <property type="match status" value="1"/>
</dbReference>
<dbReference type="KEGG" id="euz:DVS28_a0518"/>
<dbReference type="Pfam" id="PF04122">
    <property type="entry name" value="CW_binding_2"/>
    <property type="match status" value="3"/>
</dbReference>
<dbReference type="RefSeq" id="WP_114590059.1">
    <property type="nucleotide sequence ID" value="NZ_CP031165.1"/>
</dbReference>
<keyword evidence="2" id="KW-1003">Cell membrane</keyword>
<evidence type="ECO:0000259" key="5">
    <source>
        <dbReference type="PROSITE" id="PS51484"/>
    </source>
</evidence>
<dbReference type="Pfam" id="PF10162">
    <property type="entry name" value="G8"/>
    <property type="match status" value="1"/>
</dbReference>
<evidence type="ECO:0000256" key="3">
    <source>
        <dbReference type="ARBA" id="ARBA00022729"/>
    </source>
</evidence>
<dbReference type="InterPro" id="IPR055401">
    <property type="entry name" value="CEMIP_beta-hel_dom"/>
</dbReference>
<dbReference type="EMBL" id="CP031165">
    <property type="protein sequence ID" value="AXV05225.1"/>
    <property type="molecule type" value="Genomic_DNA"/>
</dbReference>
<dbReference type="SUPFAM" id="SSF51126">
    <property type="entry name" value="Pectin lyase-like"/>
    <property type="match status" value="1"/>
</dbReference>
<keyword evidence="4" id="KW-0325">Glycoprotein</keyword>
<proteinExistence type="predicted"/>
<dbReference type="Gene3D" id="2.160.20.10">
    <property type="entry name" value="Single-stranded right-handed beta-helix, Pectin lyase-like"/>
    <property type="match status" value="1"/>
</dbReference>
<dbReference type="InterPro" id="IPR007253">
    <property type="entry name" value="Cell_wall-bd_2"/>
</dbReference>
<dbReference type="GO" id="GO:0005886">
    <property type="term" value="C:plasma membrane"/>
    <property type="evidence" value="ECO:0007669"/>
    <property type="project" value="UniProtKB-SubCell"/>
</dbReference>
<dbReference type="PANTHER" id="PTHR46769">
    <property type="entry name" value="POLYCYSTIC KIDNEY AND HEPATIC DISEASE 1 (AUTOSOMAL RECESSIVE)-LIKE 1"/>
    <property type="match status" value="1"/>
</dbReference>
<comment type="subcellular location">
    <subcellularLocation>
        <location evidence="1">Cell membrane</location>
    </subcellularLocation>
</comment>
<gene>
    <name evidence="6" type="ORF">DVS28_a0518</name>
</gene>
<evidence type="ECO:0000313" key="6">
    <source>
        <dbReference type="EMBL" id="AXV05225.1"/>
    </source>
</evidence>
<dbReference type="AlphaFoldDB" id="A0A346XSM8"/>
<accession>A0A346XSM8</accession>
<dbReference type="PROSITE" id="PS51484">
    <property type="entry name" value="G8"/>
    <property type="match status" value="1"/>
</dbReference>
<dbReference type="InterPro" id="IPR011050">
    <property type="entry name" value="Pectin_lyase_fold/virulence"/>
</dbReference>
<protein>
    <submittedName>
        <fullName evidence="6">N-acetylmuramoyl-L-alanine amidase</fullName>
    </submittedName>
</protein>
<name>A0A346XSM8_9ACTN</name>
<dbReference type="OrthoDB" id="9815414at2"/>